<dbReference type="Proteomes" id="UP000537188">
    <property type="component" value="Unassembled WGS sequence"/>
</dbReference>
<keyword evidence="1" id="KW-0472">Membrane</keyword>
<dbReference type="AlphaFoldDB" id="A0A7Y8F9F9"/>
<proteinExistence type="predicted"/>
<dbReference type="EMBL" id="JACARF010000005">
    <property type="protein sequence ID" value="NWE75230.1"/>
    <property type="molecule type" value="Genomic_DNA"/>
</dbReference>
<comment type="caution">
    <text evidence="2">The sequence shown here is derived from an EMBL/GenBank/DDBJ whole genome shotgun (WGS) entry which is preliminary data.</text>
</comment>
<gene>
    <name evidence="2" type="ORF">HX828_06665</name>
</gene>
<evidence type="ECO:0000256" key="1">
    <source>
        <dbReference type="SAM" id="Phobius"/>
    </source>
</evidence>
<evidence type="ECO:0008006" key="4">
    <source>
        <dbReference type="Google" id="ProtNLM"/>
    </source>
</evidence>
<feature type="transmembrane region" description="Helical" evidence="1">
    <location>
        <begin position="33"/>
        <end position="55"/>
    </location>
</feature>
<sequence>MGSIKDVFDDADVLGRLASRVTAKASKHALTRILLMACVGIVILGSYLVYLSYLIGENRESSQERIGKYGFFVTENQDKRTLDYLELCIDASKNHDANRIYYCDTALELYKLTFNGLPGGSDENVEKAAFGAMKIDVAAKIRFMALQRTIGQTSEVNGVLDFLLSVTGVTIAVILAIIGMVATIVWTWRISRAQLLAQQNITQPRQPV</sequence>
<organism evidence="2 3">
    <name type="scientific">Pseudomonas yamanorum</name>
    <dbReference type="NCBI Taxonomy" id="515393"/>
    <lineage>
        <taxon>Bacteria</taxon>
        <taxon>Pseudomonadati</taxon>
        <taxon>Pseudomonadota</taxon>
        <taxon>Gammaproteobacteria</taxon>
        <taxon>Pseudomonadales</taxon>
        <taxon>Pseudomonadaceae</taxon>
        <taxon>Pseudomonas</taxon>
    </lineage>
</organism>
<name>A0A7Y8F9F9_9PSED</name>
<reference evidence="2 3" key="1">
    <citation type="submission" date="2020-04" db="EMBL/GenBank/DDBJ databases">
        <title>Molecular characterization of pseudomonads from Agaricus bisporus reveal novel blotch 2 pathogens in Western Europe.</title>
        <authorList>
            <person name="Taparia T."/>
            <person name="Krijger M."/>
            <person name="Haynes E."/>
            <person name="Elpinstone J.G."/>
            <person name="Noble R."/>
            <person name="Van Der Wolf J."/>
        </authorList>
    </citation>
    <scope>NUCLEOTIDE SEQUENCE [LARGE SCALE GENOMIC DNA]</scope>
    <source>
        <strain evidence="2 3">IPO3781</strain>
    </source>
</reference>
<dbReference type="RefSeq" id="WP_177113176.1">
    <property type="nucleotide sequence ID" value="NZ_JACARF010000005.1"/>
</dbReference>
<accession>A0A7Y8F9F9</accession>
<feature type="transmembrane region" description="Helical" evidence="1">
    <location>
        <begin position="162"/>
        <end position="188"/>
    </location>
</feature>
<evidence type="ECO:0000313" key="2">
    <source>
        <dbReference type="EMBL" id="NWE75230.1"/>
    </source>
</evidence>
<evidence type="ECO:0000313" key="3">
    <source>
        <dbReference type="Proteomes" id="UP000537188"/>
    </source>
</evidence>
<keyword evidence="1" id="KW-1133">Transmembrane helix</keyword>
<keyword evidence="1" id="KW-0812">Transmembrane</keyword>
<protein>
    <recommendedName>
        <fullName evidence="4">Transmembrane protein</fullName>
    </recommendedName>
</protein>